<evidence type="ECO:0000256" key="7">
    <source>
        <dbReference type="RuleBase" id="RU003792"/>
    </source>
</evidence>
<proteinExistence type="inferred from homology"/>
<evidence type="ECO:0000256" key="1">
    <source>
        <dbReference type="ARBA" id="ARBA00009375"/>
    </source>
</evidence>
<comment type="catalytic activity">
    <reaction evidence="4 7">
        <text>uridine(38/39/40) in tRNA = pseudouridine(38/39/40) in tRNA</text>
        <dbReference type="Rhea" id="RHEA:22376"/>
        <dbReference type="Rhea" id="RHEA-COMP:10085"/>
        <dbReference type="Rhea" id="RHEA-COMP:10087"/>
        <dbReference type="ChEBI" id="CHEBI:65314"/>
        <dbReference type="ChEBI" id="CHEBI:65315"/>
        <dbReference type="EC" id="5.4.99.12"/>
    </reaction>
</comment>
<protein>
    <recommendedName>
        <fullName evidence="4">tRNA pseudouridine synthase A</fullName>
        <ecNumber evidence="4">5.4.99.12</ecNumber>
    </recommendedName>
    <alternativeName>
        <fullName evidence="4">tRNA pseudouridine(38-40) synthase</fullName>
    </alternativeName>
    <alternativeName>
        <fullName evidence="4">tRNA pseudouridylate synthase I</fullName>
    </alternativeName>
    <alternativeName>
        <fullName evidence="4">tRNA-uridine isomerase I</fullName>
    </alternativeName>
</protein>
<evidence type="ECO:0000259" key="8">
    <source>
        <dbReference type="Pfam" id="PF01416"/>
    </source>
</evidence>
<comment type="subunit">
    <text evidence="4">Homodimer.</text>
</comment>
<keyword evidence="3 4" id="KW-0413">Isomerase</keyword>
<gene>
    <name evidence="4 9" type="primary">truA</name>
    <name evidence="9" type="ORF">TNO020_180355</name>
</gene>
<dbReference type="InterPro" id="IPR020103">
    <property type="entry name" value="PsdUridine_synth_cat_dom_sf"/>
</dbReference>
<feature type="binding site" evidence="4 6">
    <location>
        <position position="114"/>
    </location>
    <ligand>
        <name>substrate</name>
    </ligand>
</feature>
<evidence type="ECO:0000313" key="9">
    <source>
        <dbReference type="EMBL" id="SOS74319.1"/>
    </source>
</evidence>
<dbReference type="GO" id="GO:0003723">
    <property type="term" value="F:RNA binding"/>
    <property type="evidence" value="ECO:0007669"/>
    <property type="project" value="InterPro"/>
</dbReference>
<dbReference type="RefSeq" id="WP_101916808.1">
    <property type="nucleotide sequence ID" value="NZ_JAJGWS010000003.1"/>
</dbReference>
<keyword evidence="10" id="KW-1185">Reference proteome</keyword>
<dbReference type="SUPFAM" id="SSF55120">
    <property type="entry name" value="Pseudouridine synthase"/>
    <property type="match status" value="1"/>
</dbReference>
<dbReference type="InterPro" id="IPR020095">
    <property type="entry name" value="PsdUridine_synth_TruA_C"/>
</dbReference>
<evidence type="ECO:0000256" key="2">
    <source>
        <dbReference type="ARBA" id="ARBA00022694"/>
    </source>
</evidence>
<evidence type="ECO:0000256" key="3">
    <source>
        <dbReference type="ARBA" id="ARBA00023235"/>
    </source>
</evidence>
<accession>A0A2H1YFP8</accession>
<dbReference type="PIRSF" id="PIRSF001430">
    <property type="entry name" value="tRNA_psdUrid_synth"/>
    <property type="match status" value="1"/>
</dbReference>
<dbReference type="GO" id="GO:0160147">
    <property type="term" value="F:tRNA pseudouridine(38-40) synthase activity"/>
    <property type="evidence" value="ECO:0007669"/>
    <property type="project" value="UniProtKB-EC"/>
</dbReference>
<dbReference type="EMBL" id="OENF01000010">
    <property type="protein sequence ID" value="SOS74319.1"/>
    <property type="molecule type" value="Genomic_DNA"/>
</dbReference>
<name>A0A2H1YFP8_9FLAO</name>
<feature type="domain" description="Pseudouridine synthase I TruA alpha/beta" evidence="8">
    <location>
        <begin position="148"/>
        <end position="258"/>
    </location>
</feature>
<comment type="similarity">
    <text evidence="1 4 7">Belongs to the tRNA pseudouridine synthase TruA family.</text>
</comment>
<organism evidence="9 10">
    <name type="scientific">Tenacibaculum piscium</name>
    <dbReference type="NCBI Taxonomy" id="1458515"/>
    <lineage>
        <taxon>Bacteria</taxon>
        <taxon>Pseudomonadati</taxon>
        <taxon>Bacteroidota</taxon>
        <taxon>Flavobacteriia</taxon>
        <taxon>Flavobacteriales</taxon>
        <taxon>Flavobacteriaceae</taxon>
        <taxon>Tenacibaculum</taxon>
    </lineage>
</organism>
<dbReference type="EC" id="5.4.99.12" evidence="4"/>
<dbReference type="Pfam" id="PF01416">
    <property type="entry name" value="PseudoU_synth_1"/>
    <property type="match status" value="1"/>
</dbReference>
<dbReference type="PANTHER" id="PTHR11142">
    <property type="entry name" value="PSEUDOURIDYLATE SYNTHASE"/>
    <property type="match status" value="1"/>
</dbReference>
<evidence type="ECO:0000256" key="6">
    <source>
        <dbReference type="PIRSR" id="PIRSR001430-2"/>
    </source>
</evidence>
<dbReference type="InterPro" id="IPR020097">
    <property type="entry name" value="PsdUridine_synth_TruA_a/b_dom"/>
</dbReference>
<keyword evidence="2 4" id="KW-0819">tRNA processing</keyword>
<feature type="active site" description="Nucleophile" evidence="4 5">
    <location>
        <position position="56"/>
    </location>
</feature>
<dbReference type="InterPro" id="IPR020094">
    <property type="entry name" value="TruA/RsuA/RluB/E/F_N"/>
</dbReference>
<dbReference type="OrthoDB" id="9811823at2"/>
<sequence length="265" mass="31063">MNYKNTYLVTIQYLGFRFHGWQKQPNLKTGHLFLDKTLKFIFKGIRLKSLGVGRTDARVSATHFAFQLFIDENVDFEQFMIDFNANAPGDMRALKIENIDKKFNIIQHPKIKEYRYYFSYGEKNHPYAAPFLTRFRDDLNIDIMKEGAQLFEGFHNFKRYCTKPSEETKVERTIEYCRIEKNTELTASFFPKESFVLIVRGEGFLRNQIRLIMGGLHSLGKGEYDLDFIKDSLNPETDIEFIKNIAPASGLHLHKLDFKNLDAEN</sequence>
<evidence type="ECO:0000313" key="10">
    <source>
        <dbReference type="Proteomes" id="UP000234211"/>
    </source>
</evidence>
<dbReference type="InterPro" id="IPR001406">
    <property type="entry name" value="PsdUridine_synth_TruA"/>
</dbReference>
<dbReference type="Gene3D" id="3.30.70.660">
    <property type="entry name" value="Pseudouridine synthase I, catalytic domain, C-terminal subdomain"/>
    <property type="match status" value="1"/>
</dbReference>
<dbReference type="AlphaFoldDB" id="A0A2H1YFP8"/>
<dbReference type="Gene3D" id="3.30.70.580">
    <property type="entry name" value="Pseudouridine synthase I, catalytic domain, N-terminal subdomain"/>
    <property type="match status" value="1"/>
</dbReference>
<evidence type="ECO:0000256" key="4">
    <source>
        <dbReference type="HAMAP-Rule" id="MF_00171"/>
    </source>
</evidence>
<dbReference type="HAMAP" id="MF_00171">
    <property type="entry name" value="TruA"/>
    <property type="match status" value="1"/>
</dbReference>
<dbReference type="Proteomes" id="UP000234211">
    <property type="component" value="Unassembled WGS sequence"/>
</dbReference>
<evidence type="ECO:0000256" key="5">
    <source>
        <dbReference type="PIRSR" id="PIRSR001430-1"/>
    </source>
</evidence>
<reference evidence="10" key="1">
    <citation type="submission" date="2017-11" db="EMBL/GenBank/DDBJ databases">
        <authorList>
            <person name="Duchaud E."/>
        </authorList>
    </citation>
    <scope>NUCLEOTIDE SEQUENCE [LARGE SCALE GENOMIC DNA]</scope>
    <source>
        <strain evidence="10">Tenacibaculum sp. TNO020</strain>
    </source>
</reference>
<dbReference type="GO" id="GO:0031119">
    <property type="term" value="P:tRNA pseudouridine synthesis"/>
    <property type="evidence" value="ECO:0007669"/>
    <property type="project" value="UniProtKB-UniRule"/>
</dbReference>
<dbReference type="PANTHER" id="PTHR11142:SF0">
    <property type="entry name" value="TRNA PSEUDOURIDINE SYNTHASE-LIKE 1"/>
    <property type="match status" value="1"/>
</dbReference>
<comment type="function">
    <text evidence="4">Formation of pseudouridine at positions 38, 39 and 40 in the anticodon stem and loop of transfer RNAs.</text>
</comment>
<comment type="caution">
    <text evidence="4">Lacks conserved residue(s) required for the propagation of feature annotation.</text>
</comment>